<organism evidence="6">
    <name type="scientific">Anopheles atroparvus</name>
    <name type="common">European mosquito</name>
    <dbReference type="NCBI Taxonomy" id="41427"/>
    <lineage>
        <taxon>Eukaryota</taxon>
        <taxon>Metazoa</taxon>
        <taxon>Ecdysozoa</taxon>
        <taxon>Arthropoda</taxon>
        <taxon>Hexapoda</taxon>
        <taxon>Insecta</taxon>
        <taxon>Pterygota</taxon>
        <taxon>Neoptera</taxon>
        <taxon>Endopterygota</taxon>
        <taxon>Diptera</taxon>
        <taxon>Nematocera</taxon>
        <taxon>Culicoidea</taxon>
        <taxon>Culicidae</taxon>
        <taxon>Anophelinae</taxon>
        <taxon>Anopheles</taxon>
    </lineage>
</organism>
<keyword evidence="1" id="KW-0479">Metal-binding</keyword>
<evidence type="ECO:0000256" key="5">
    <source>
        <dbReference type="SAM" id="MobiDB-lite"/>
    </source>
</evidence>
<proteinExistence type="predicted"/>
<dbReference type="Pfam" id="PF00096">
    <property type="entry name" value="zf-C2H2"/>
    <property type="match status" value="4"/>
</dbReference>
<dbReference type="PANTHER" id="PTHR24403">
    <property type="entry name" value="ZINC FINGER PROTEIN"/>
    <property type="match status" value="1"/>
</dbReference>
<dbReference type="Gene3D" id="3.30.160.60">
    <property type="entry name" value="Classic Zinc Finger"/>
    <property type="match status" value="12"/>
</dbReference>
<dbReference type="InterPro" id="IPR036236">
    <property type="entry name" value="Znf_C2H2_sf"/>
</dbReference>
<feature type="region of interest" description="Disordered" evidence="5">
    <location>
        <begin position="1420"/>
        <end position="1457"/>
    </location>
</feature>
<dbReference type="InterPro" id="IPR013087">
    <property type="entry name" value="Znf_C2H2_type"/>
</dbReference>
<dbReference type="SUPFAM" id="SSF57667">
    <property type="entry name" value="beta-beta-alpha zinc fingers"/>
    <property type="match status" value="11"/>
</dbReference>
<feature type="compositionally biased region" description="Gly residues" evidence="5">
    <location>
        <begin position="117"/>
        <end position="129"/>
    </location>
</feature>
<evidence type="ECO:0000313" key="6">
    <source>
        <dbReference type="EnsemblMetazoa" id="AATE018198-PA.1"/>
    </source>
</evidence>
<feature type="compositionally biased region" description="Acidic residues" evidence="5">
    <location>
        <begin position="137"/>
        <end position="149"/>
    </location>
</feature>
<dbReference type="InterPro" id="IPR050688">
    <property type="entry name" value="Zinc_finger/UBP_domain"/>
</dbReference>
<dbReference type="GO" id="GO:0005634">
    <property type="term" value="C:nucleus"/>
    <property type="evidence" value="ECO:0007669"/>
    <property type="project" value="InterPro"/>
</dbReference>
<feature type="region of interest" description="Disordered" evidence="5">
    <location>
        <begin position="775"/>
        <end position="836"/>
    </location>
</feature>
<accession>A0A182JHH8</accession>
<evidence type="ECO:0000256" key="4">
    <source>
        <dbReference type="ARBA" id="ARBA00022833"/>
    </source>
</evidence>
<dbReference type="PANTHER" id="PTHR24403:SF107">
    <property type="entry name" value="ZINC FINGER PROTEIN 521"/>
    <property type="match status" value="1"/>
</dbReference>
<dbReference type="SMART" id="SM00868">
    <property type="entry name" value="zf-AD"/>
    <property type="match status" value="3"/>
</dbReference>
<feature type="region of interest" description="Disordered" evidence="5">
    <location>
        <begin position="682"/>
        <end position="702"/>
    </location>
</feature>
<feature type="compositionally biased region" description="Gly residues" evidence="5">
    <location>
        <begin position="1767"/>
        <end position="1785"/>
    </location>
</feature>
<feature type="compositionally biased region" description="Basic and acidic residues" evidence="5">
    <location>
        <begin position="793"/>
        <end position="834"/>
    </location>
</feature>
<dbReference type="VEuPathDB" id="VectorBase:AATE018198"/>
<feature type="compositionally biased region" description="Acidic residues" evidence="5">
    <location>
        <begin position="893"/>
        <end position="907"/>
    </location>
</feature>
<feature type="compositionally biased region" description="Acidic residues" evidence="5">
    <location>
        <begin position="1786"/>
        <end position="1797"/>
    </location>
</feature>
<keyword evidence="2" id="KW-0677">Repeat</keyword>
<name>A0A182JHH8_ANOAO</name>
<protein>
    <submittedName>
        <fullName evidence="6">Uncharacterized protein</fullName>
    </submittedName>
</protein>
<dbReference type="GO" id="GO:0045944">
    <property type="term" value="P:positive regulation of transcription by RNA polymerase II"/>
    <property type="evidence" value="ECO:0007669"/>
    <property type="project" value="TreeGrafter"/>
</dbReference>
<feature type="compositionally biased region" description="Basic and acidic residues" evidence="5">
    <location>
        <begin position="69"/>
        <end position="80"/>
    </location>
</feature>
<feature type="region of interest" description="Disordered" evidence="5">
    <location>
        <begin position="1295"/>
        <end position="1324"/>
    </location>
</feature>
<evidence type="ECO:0000256" key="1">
    <source>
        <dbReference type="ARBA" id="ARBA00022723"/>
    </source>
</evidence>
<evidence type="ECO:0000256" key="2">
    <source>
        <dbReference type="ARBA" id="ARBA00022737"/>
    </source>
</evidence>
<dbReference type="GO" id="GO:0008270">
    <property type="term" value="F:zinc ion binding"/>
    <property type="evidence" value="ECO:0007669"/>
    <property type="project" value="UniProtKB-UniRule"/>
</dbReference>
<keyword evidence="4" id="KW-0862">Zinc</keyword>
<dbReference type="Pfam" id="PF13912">
    <property type="entry name" value="zf-C2H2_6"/>
    <property type="match status" value="4"/>
</dbReference>
<feature type="compositionally biased region" description="Acidic residues" evidence="5">
    <location>
        <begin position="1185"/>
        <end position="1199"/>
    </location>
</feature>
<feature type="compositionally biased region" description="Gly residues" evidence="5">
    <location>
        <begin position="1815"/>
        <end position="1825"/>
    </location>
</feature>
<sequence>MVSGRGDTTSDRVTRSSTRSMAEEASEDADALVEVIPMDPLATTSGENANDKARAGLLLTSRSTTGSLKGRDDASQERKQRPVKHVRFVEPDDENSLDEMVVTRARGTVSPHPLGMAAGGGAAIGGRRGNGARDDGGEGEEEEEDDDMDGLALMEHIPPVQSMLVEMDDGEGEEDDDVGEVDDDDDEGEDNEDDDDEEMEDDDDYGGRRQRRRRRGGSSGTASGRGRRRSARSTKHDDSIELELEPLVPVVVEMGEGDVGEQMGGVAGSVGGEGGDSQLLAPVAQVCRVCLCDEKDPDGVTERKMESLYCTVVPEYQSRNLYSILVAVCHPLHLGSNAGMPDRICLDCKAKLLTAYELYDTCLRNDELLRRKYHTKLVIASNAAGEGRRIKKERLEHHGADNGDGGDDGDYDPDGAMRYYGGSKRGALLNDPDDAFLYARQYPLHMATMMKKPTGAGMAALRARYQQAAGGNKWNKYQRNPSASSSPLRIQHVTNGPDALRQIGGGGGAAASKPGASRSGVVYDYNSFHRLLSNGSHQCTKCLREFKYHSYYKNHFISQHDPTKPYKCRKCHYTFRHERWLISHMRTHVGQQQHLLESLAGTQLGLAVSQRDAALLDGGDIGQQGRTGDAASSELLYCTPCDQTFPTYSLYKRHMLMHSSKQRCPICDMRFHDQTSLLEHLRNHKTEKQRARGGEKDGGGSEQQREYVCTVCSASFARESLLTGHMQEQHPEALLAMHSELLYMCRVCLVLSDDRSTLDEHFATHSDEERAEAVASAAAERSKDDDATAEGEEQMKQEIKKEDESSSDEQLKAKDGAVEGTEDDTKKVLNKDTADNVPDGFSAVYRCKLCQARFAKRGTLESHVETHVAAMKRTTSKRSYNESGDGDGSQLGQDDDSDDDEEEDDETSASSSRRPKRPKHEQGNGGDEEGAGGGGGDDDDEEDLIDPDEVSFHPDTGEQMFTCRVCGKVISTVTQFRRHKRVHSAKGRPYECHICYYRFAMKYSYTAHMLRHELGCDPTQPTTYRCSKCSESFTRRKLLNQHIAAKHGRWSLEASAIAELLGNNASTASAAAGADSPAGSGSGRASHTCPVCSETFTRESVLNGHMKTHNLEAAQMLHSEVCYLCRVCSSEFESRALYEAHAAEAHPGTKTDMMPESGDGEQESTDGTSQAAAATPGEGIKVEEGANEEGNEPRDDDESMPGADGSGGGSTNSGFTLIYKCKLCSGRFLRKKSLDWHLQTHRSIAKQGDGVAILPDIGPDVDTEQIKLFKCTVCGQMFDNQIIFQEHVRTHQLGRAPRSSTGGYGAASTASTPPTTTRRKRSSWPGPIIQCHLCKKTFTYRSQLHQHTVLHHQPGKPYECKICHYSFVHELNLKRHELLHLKEAVASQTHHAANQGADAMGSDVNSHLLQPLVLMADDEANGRGAGAGAGSRANDDDDATDGGTGQGEGGGGGGAGGEWTKRKIKCVICAARFDNQNELVLHLQTHIERINEARNRRAPSVAQAVDIGISPNDRQCKLCHKVFKFSCQLKQHHVLHHAREKPFECRTCHYRFEFKGHLVRHRANLHPDEPKDVYGEGDTGTPGRGGNLRRSSSLLDEGGSGSGGVPKYGGMVTDDVIIAPTTSVSRSEAGGSGGVPTHQCPMCSLKFIKARSLAMHMRIHLGGRKLRRVIPATADGGEGTLDGTTPLAGIAGGVGAMAAAASLALSAGEKQRESLVCRICAGTFSTAHELKTHLTTHIGGEAMDLEVPFGISAFNMLHENMFNDSMGGGGGAGRGEGSSTGGAGGGDDDDDAEDDETVNYRRNVNLMQTPSRSRYGGGGSGGMMMGGLRQQQQQTPSPGSSTSGKGKIVCELCKKEFLYPCNLNQHKTLHHSKDKPHECRVCHYRFEYIGHLQRHIRQQHEALAEELLEPAEPQTFDCTFCGESFEAKPLLTAHVQTNHRGEKPFQCDKCPATFTYKKSYETHREEHHLKSNNGAFKCSFCKKTFNSAQKVDNHVCIQ</sequence>
<feature type="compositionally biased region" description="Acidic residues" evidence="5">
    <location>
        <begin position="926"/>
        <end position="949"/>
    </location>
</feature>
<feature type="region of interest" description="Disordered" evidence="5">
    <location>
        <begin position="395"/>
        <end position="414"/>
    </location>
</feature>
<dbReference type="EnsemblMetazoa" id="AATE018198-RA">
    <property type="protein sequence ID" value="AATE018198-PA.1"/>
    <property type="gene ID" value="AATE018198"/>
</dbReference>
<dbReference type="PROSITE" id="PS00028">
    <property type="entry name" value="ZINC_FINGER_C2H2_1"/>
    <property type="match status" value="22"/>
</dbReference>
<feature type="compositionally biased region" description="Low complexity" evidence="5">
    <location>
        <begin position="1826"/>
        <end position="1844"/>
    </location>
</feature>
<dbReference type="PROSITE" id="PS50157">
    <property type="entry name" value="ZINC_FINGER_C2H2_2"/>
    <property type="match status" value="23"/>
</dbReference>
<dbReference type="SUPFAM" id="SSF57716">
    <property type="entry name" value="Glucocorticoid receptor-like (DNA-binding domain)"/>
    <property type="match status" value="1"/>
</dbReference>
<dbReference type="Pfam" id="PF07776">
    <property type="entry name" value="zf-AD"/>
    <property type="match status" value="1"/>
</dbReference>
<feature type="compositionally biased region" description="Low complexity" evidence="5">
    <location>
        <begin position="1306"/>
        <end position="1316"/>
    </location>
</feature>
<keyword evidence="3" id="KW-0863">Zinc-finger</keyword>
<feature type="compositionally biased region" description="Gly residues" evidence="5">
    <location>
        <begin position="1577"/>
        <end position="1586"/>
    </location>
</feature>
<feature type="compositionally biased region" description="Acidic residues" evidence="5">
    <location>
        <begin position="166"/>
        <end position="204"/>
    </location>
</feature>
<dbReference type="STRING" id="41427.A0A182JHH8"/>
<dbReference type="SMART" id="SM00355">
    <property type="entry name" value="ZnF_C2H2"/>
    <property type="match status" value="26"/>
</dbReference>
<feature type="compositionally biased region" description="Low complexity" evidence="5">
    <location>
        <begin position="55"/>
        <end position="68"/>
    </location>
</feature>
<feature type="compositionally biased region" description="Acidic residues" evidence="5">
    <location>
        <begin position="404"/>
        <end position="413"/>
    </location>
</feature>
<feature type="region of interest" description="Disordered" evidence="5">
    <location>
        <begin position="1"/>
        <end position="85"/>
    </location>
</feature>
<feature type="region of interest" description="Disordered" evidence="5">
    <location>
        <begin position="107"/>
        <end position="242"/>
    </location>
</feature>
<feature type="compositionally biased region" description="Gly residues" evidence="5">
    <location>
        <begin position="1442"/>
        <end position="1457"/>
    </location>
</feature>
<feature type="region of interest" description="Disordered" evidence="5">
    <location>
        <begin position="1767"/>
        <end position="1845"/>
    </location>
</feature>
<feature type="region of interest" description="Disordered" evidence="5">
    <location>
        <begin position="1146"/>
        <end position="1209"/>
    </location>
</feature>
<feature type="compositionally biased region" description="Gly residues" evidence="5">
    <location>
        <begin position="1598"/>
        <end position="1607"/>
    </location>
</feature>
<feature type="region of interest" description="Disordered" evidence="5">
    <location>
        <begin position="1566"/>
        <end position="1608"/>
    </location>
</feature>
<dbReference type="InterPro" id="IPR012934">
    <property type="entry name" value="Znf_AD"/>
</dbReference>
<evidence type="ECO:0000256" key="3">
    <source>
        <dbReference type="ARBA" id="ARBA00022771"/>
    </source>
</evidence>
<reference evidence="6" key="1">
    <citation type="submission" date="2022-08" db="UniProtKB">
        <authorList>
            <consortium name="EnsemblMetazoa"/>
        </authorList>
    </citation>
    <scope>IDENTIFICATION</scope>
    <source>
        <strain evidence="6">EBRO</strain>
    </source>
</reference>
<dbReference type="PROSITE" id="PS51915">
    <property type="entry name" value="ZAD"/>
    <property type="match status" value="1"/>
</dbReference>
<feature type="region of interest" description="Disordered" evidence="5">
    <location>
        <begin position="873"/>
        <end position="955"/>
    </location>
</feature>